<name>A0A8B6GK95_MYTGA</name>
<dbReference type="Proteomes" id="UP000596742">
    <property type="component" value="Unassembled WGS sequence"/>
</dbReference>
<reference evidence="2" key="1">
    <citation type="submission" date="2018-11" db="EMBL/GenBank/DDBJ databases">
        <authorList>
            <person name="Alioto T."/>
            <person name="Alioto T."/>
        </authorList>
    </citation>
    <scope>NUCLEOTIDE SEQUENCE</scope>
</reference>
<proteinExistence type="predicted"/>
<evidence type="ECO:0000313" key="2">
    <source>
        <dbReference type="EMBL" id="VDI64861.1"/>
    </source>
</evidence>
<sequence>MPTIEQHPTTESINTYSVYSTEKQRKQTPSEISTMYTTDLTPISTISQEARMNFETSEKTSHLTMQTLETKTKTDIIKQYSIKSTDTQRKRTT</sequence>
<gene>
    <name evidence="2" type="ORF">MGAL_10B020638</name>
</gene>
<dbReference type="AlphaFoldDB" id="A0A8B6GK95"/>
<protein>
    <submittedName>
        <fullName evidence="2">Uncharacterized protein</fullName>
    </submittedName>
</protein>
<evidence type="ECO:0000313" key="3">
    <source>
        <dbReference type="Proteomes" id="UP000596742"/>
    </source>
</evidence>
<organism evidence="2 3">
    <name type="scientific">Mytilus galloprovincialis</name>
    <name type="common">Mediterranean mussel</name>
    <dbReference type="NCBI Taxonomy" id="29158"/>
    <lineage>
        <taxon>Eukaryota</taxon>
        <taxon>Metazoa</taxon>
        <taxon>Spiralia</taxon>
        <taxon>Lophotrochozoa</taxon>
        <taxon>Mollusca</taxon>
        <taxon>Bivalvia</taxon>
        <taxon>Autobranchia</taxon>
        <taxon>Pteriomorphia</taxon>
        <taxon>Mytilida</taxon>
        <taxon>Mytiloidea</taxon>
        <taxon>Mytilidae</taxon>
        <taxon>Mytilinae</taxon>
        <taxon>Mytilus</taxon>
    </lineage>
</organism>
<dbReference type="EMBL" id="UYJE01008560">
    <property type="protein sequence ID" value="VDI64861.1"/>
    <property type="molecule type" value="Genomic_DNA"/>
</dbReference>
<accession>A0A8B6GK95</accession>
<evidence type="ECO:0000256" key="1">
    <source>
        <dbReference type="SAM" id="MobiDB-lite"/>
    </source>
</evidence>
<keyword evidence="3" id="KW-1185">Reference proteome</keyword>
<comment type="caution">
    <text evidence="2">The sequence shown here is derived from an EMBL/GenBank/DDBJ whole genome shotgun (WGS) entry which is preliminary data.</text>
</comment>
<feature type="region of interest" description="Disordered" evidence="1">
    <location>
        <begin position="1"/>
        <end position="32"/>
    </location>
</feature>